<reference evidence="5" key="1">
    <citation type="submission" date="2024-05" db="EMBL/GenBank/DDBJ databases">
        <authorList>
            <person name="Jung D.-H."/>
        </authorList>
    </citation>
    <scope>NUCLEOTIDE SEQUENCE</scope>
    <source>
        <strain evidence="5">JA-25</strain>
    </source>
</reference>
<feature type="region of interest" description="Disordered" evidence="2">
    <location>
        <begin position="239"/>
        <end position="258"/>
    </location>
</feature>
<organism evidence="5 6">
    <name type="scientific">Fibrivirga algicola</name>
    <dbReference type="NCBI Taxonomy" id="2950420"/>
    <lineage>
        <taxon>Bacteria</taxon>
        <taxon>Pseudomonadati</taxon>
        <taxon>Bacteroidota</taxon>
        <taxon>Cytophagia</taxon>
        <taxon>Cytophagales</taxon>
        <taxon>Spirosomataceae</taxon>
        <taxon>Fibrivirga</taxon>
    </lineage>
</organism>
<protein>
    <submittedName>
        <fullName evidence="5">DUF2892 domain-containing protein</fullName>
    </submittedName>
</protein>
<gene>
    <name evidence="5" type="ORF">F7231_06850</name>
</gene>
<comment type="caution">
    <text evidence="5">The sequence shown here is derived from an EMBL/GenBank/DDBJ whole genome shotgun (WGS) entry which is preliminary data.</text>
</comment>
<feature type="domain" description="Inner membrane protein YgaP-like transmembrane" evidence="4">
    <location>
        <begin position="26"/>
        <end position="84"/>
    </location>
</feature>
<name>A0ABX0QIE6_9BACT</name>
<dbReference type="EMBL" id="WAEL01000002">
    <property type="protein sequence ID" value="NID09884.1"/>
    <property type="molecule type" value="Genomic_DNA"/>
</dbReference>
<dbReference type="Proteomes" id="UP000606008">
    <property type="component" value="Unassembled WGS sequence"/>
</dbReference>
<comment type="similarity">
    <text evidence="1">Belongs to the ribosome association toxin RatA family.</text>
</comment>
<feature type="domain" description="Coenzyme Q-binding protein COQ10 START" evidence="3">
    <location>
        <begin position="99"/>
        <end position="228"/>
    </location>
</feature>
<proteinExistence type="inferred from homology"/>
<dbReference type="InterPro" id="IPR021309">
    <property type="entry name" value="YgaP-like_TM"/>
</dbReference>
<accession>A0ABX0QIE6</accession>
<dbReference type="CDD" id="cd07817">
    <property type="entry name" value="SRPBCC_8"/>
    <property type="match status" value="1"/>
</dbReference>
<dbReference type="Pfam" id="PF03364">
    <property type="entry name" value="Polyketide_cyc"/>
    <property type="match status" value="1"/>
</dbReference>
<evidence type="ECO:0000259" key="4">
    <source>
        <dbReference type="Pfam" id="PF11127"/>
    </source>
</evidence>
<evidence type="ECO:0000256" key="1">
    <source>
        <dbReference type="ARBA" id="ARBA00008918"/>
    </source>
</evidence>
<dbReference type="Gene3D" id="3.30.530.20">
    <property type="match status" value="1"/>
</dbReference>
<dbReference type="InterPro" id="IPR047137">
    <property type="entry name" value="ORF3"/>
</dbReference>
<evidence type="ECO:0000313" key="6">
    <source>
        <dbReference type="Proteomes" id="UP000606008"/>
    </source>
</evidence>
<dbReference type="PANTHER" id="PTHR33824:SF7">
    <property type="entry name" value="POLYKETIDE CYCLASE_DEHYDRASE AND LIPID TRANSPORT SUPERFAMILY PROTEIN"/>
    <property type="match status" value="1"/>
</dbReference>
<dbReference type="InterPro" id="IPR023393">
    <property type="entry name" value="START-like_dom_sf"/>
</dbReference>
<dbReference type="PANTHER" id="PTHR33824">
    <property type="entry name" value="POLYKETIDE CYCLASE/DEHYDRASE AND LIPID TRANSPORT SUPERFAMILY PROTEIN"/>
    <property type="match status" value="1"/>
</dbReference>
<dbReference type="Pfam" id="PF11127">
    <property type="entry name" value="YgaP-like_TM"/>
    <property type="match status" value="1"/>
</dbReference>
<dbReference type="InterPro" id="IPR005031">
    <property type="entry name" value="COQ10_START"/>
</dbReference>
<evidence type="ECO:0000313" key="5">
    <source>
        <dbReference type="EMBL" id="NID09884.1"/>
    </source>
</evidence>
<evidence type="ECO:0000259" key="3">
    <source>
        <dbReference type="Pfam" id="PF03364"/>
    </source>
</evidence>
<sequence length="285" mass="31699">MAEKQFAMGDLKGMSSIRPYATGSSTVNVGQNERIISAAAGALLTTVGARRGSWLLATVGGYLAFRGVSGYCPISQATGRNTAEDSTIEPLEISRSITINKPRNEVYQYWRKLENLPLFMKHLQSVTQLDERRSHWVAPIPGTEKMESIGNIEWDAELVEEVENERLVWRSVADATVDNAGEVRFQDAPPNRGTEVHVTIRYNPPAGQLGTSVAKLFQPAFRQMVKEDIRRFKRIMETGMIPSNEGPSGREPERINPALRQPIDRSYIESTGPKTDKENALNAII</sequence>
<dbReference type="SUPFAM" id="SSF55961">
    <property type="entry name" value="Bet v1-like"/>
    <property type="match status" value="1"/>
</dbReference>
<dbReference type="RefSeq" id="WP_166691366.1">
    <property type="nucleotide sequence ID" value="NZ_WAEL01000002.1"/>
</dbReference>
<evidence type="ECO:0000256" key="2">
    <source>
        <dbReference type="SAM" id="MobiDB-lite"/>
    </source>
</evidence>
<keyword evidence="6" id="KW-1185">Reference proteome</keyword>